<dbReference type="CDD" id="cd10936">
    <property type="entry name" value="CE4_DAC2"/>
    <property type="match status" value="1"/>
</dbReference>
<dbReference type="Gene3D" id="3.20.20.370">
    <property type="entry name" value="Glycoside hydrolase/deacetylase"/>
    <property type="match status" value="1"/>
</dbReference>
<dbReference type="EMBL" id="UINC01022163">
    <property type="protein sequence ID" value="SVA91209.1"/>
    <property type="molecule type" value="Genomic_DNA"/>
</dbReference>
<dbReference type="PANTHER" id="PTHR30105:SF2">
    <property type="entry name" value="DIVERGENT POLYSACCHARIDE DEACETYLASE SUPERFAMILY"/>
    <property type="match status" value="1"/>
</dbReference>
<dbReference type="Pfam" id="PF04748">
    <property type="entry name" value="Polysacc_deac_2"/>
    <property type="match status" value="1"/>
</dbReference>
<accession>A0A381ZPQ8</accession>
<organism evidence="1">
    <name type="scientific">marine metagenome</name>
    <dbReference type="NCBI Taxonomy" id="408172"/>
    <lineage>
        <taxon>unclassified sequences</taxon>
        <taxon>metagenomes</taxon>
        <taxon>ecological metagenomes</taxon>
    </lineage>
</organism>
<dbReference type="GO" id="GO:0005975">
    <property type="term" value="P:carbohydrate metabolic process"/>
    <property type="evidence" value="ECO:0007669"/>
    <property type="project" value="InterPro"/>
</dbReference>
<sequence>MDDRLSELEKRETVVEKVELKKEEKAPKLTPVVSPPTLRGTIGIVIDDFGYRNDDVSDGFLNLDVPLTYAVIPGHEYSKSFGEKAVGRGFEVIVHMPFENLANKGGEESFVLSTSMDSETIQERVQAALDQIPSAIGMNNHQGSKASADQHVMSNVARVLKKRN</sequence>
<dbReference type="AlphaFoldDB" id="A0A381ZPQ8"/>
<dbReference type="InterPro" id="IPR006837">
    <property type="entry name" value="Divergent_DAC"/>
</dbReference>
<dbReference type="PANTHER" id="PTHR30105">
    <property type="entry name" value="UNCHARACTERIZED YIBQ-RELATED"/>
    <property type="match status" value="1"/>
</dbReference>
<evidence type="ECO:0000313" key="1">
    <source>
        <dbReference type="EMBL" id="SVA91209.1"/>
    </source>
</evidence>
<dbReference type="SUPFAM" id="SSF88713">
    <property type="entry name" value="Glycoside hydrolase/deacetylase"/>
    <property type="match status" value="1"/>
</dbReference>
<evidence type="ECO:0008006" key="2">
    <source>
        <dbReference type="Google" id="ProtNLM"/>
    </source>
</evidence>
<proteinExistence type="predicted"/>
<gene>
    <name evidence="1" type="ORF">METZ01_LOCUS144063</name>
</gene>
<reference evidence="1" key="1">
    <citation type="submission" date="2018-05" db="EMBL/GenBank/DDBJ databases">
        <authorList>
            <person name="Lanie J.A."/>
            <person name="Ng W.-L."/>
            <person name="Kazmierczak K.M."/>
            <person name="Andrzejewski T.M."/>
            <person name="Davidsen T.M."/>
            <person name="Wayne K.J."/>
            <person name="Tettelin H."/>
            <person name="Glass J.I."/>
            <person name="Rusch D."/>
            <person name="Podicherti R."/>
            <person name="Tsui H.-C.T."/>
            <person name="Winkler M.E."/>
        </authorList>
    </citation>
    <scope>NUCLEOTIDE SEQUENCE</scope>
</reference>
<protein>
    <recommendedName>
        <fullName evidence="2">Divergent polysaccharide deacetylase</fullName>
    </recommendedName>
</protein>
<name>A0A381ZPQ8_9ZZZZ</name>
<dbReference type="InterPro" id="IPR011330">
    <property type="entry name" value="Glyco_hydro/deAcase_b/a-brl"/>
</dbReference>
<feature type="non-terminal residue" evidence="1">
    <location>
        <position position="164"/>
    </location>
</feature>